<dbReference type="PANTHER" id="PTHR35866">
    <property type="entry name" value="PUTATIVE-RELATED"/>
    <property type="match status" value="1"/>
</dbReference>
<evidence type="ECO:0000313" key="3">
    <source>
        <dbReference type="EMBL" id="KAF0978329.1"/>
    </source>
</evidence>
<dbReference type="GeneID" id="68110062"/>
<evidence type="ECO:0000313" key="4">
    <source>
        <dbReference type="Proteomes" id="UP000444721"/>
    </source>
</evidence>
<comment type="caution">
    <text evidence="3">The sequence shown here is derived from an EMBL/GenBank/DDBJ whole genome shotgun (WGS) entry which is preliminary data.</text>
</comment>
<organism evidence="3 4">
    <name type="scientific">Naegleria fowleri</name>
    <name type="common">Brain eating amoeba</name>
    <dbReference type="NCBI Taxonomy" id="5763"/>
    <lineage>
        <taxon>Eukaryota</taxon>
        <taxon>Discoba</taxon>
        <taxon>Heterolobosea</taxon>
        <taxon>Tetramitia</taxon>
        <taxon>Eutetramitia</taxon>
        <taxon>Vahlkampfiidae</taxon>
        <taxon>Naegleria</taxon>
    </lineage>
</organism>
<protein>
    <recommendedName>
        <fullName evidence="2">HTH cro/C1-type domain-containing protein</fullName>
    </recommendedName>
</protein>
<dbReference type="InterPro" id="IPR001387">
    <property type="entry name" value="Cro/C1-type_HTH"/>
</dbReference>
<evidence type="ECO:0000259" key="2">
    <source>
        <dbReference type="PROSITE" id="PS50943"/>
    </source>
</evidence>
<dbReference type="InterPro" id="IPR005358">
    <property type="entry name" value="Puta_zinc/iron-chelating_dom"/>
</dbReference>
<accession>A0A6A5BZC8</accession>
<dbReference type="Pfam" id="PF03692">
    <property type="entry name" value="CxxCxxCC"/>
    <property type="match status" value="1"/>
</dbReference>
<name>A0A6A5BZC8_NAEFO</name>
<feature type="region of interest" description="Disordered" evidence="1">
    <location>
        <begin position="1"/>
        <end position="32"/>
    </location>
</feature>
<dbReference type="VEuPathDB" id="AmoebaDB:NF0113560"/>
<proteinExistence type="predicted"/>
<sequence>MRRLKFSNSSTVTSQQTFKPQSSSSSGRKGRKQPFIVVSSINSSNVKYSHDDIQDRKYHNVCIHSFQSSQNSSSSRKELIQQHFKNCTQCGKCCTGYGSIRVYLNDASTLEAIAKYLNLSVEDFCKNYVMSSISPRSKDEKLLSIKYKPSLNFHKRVECVFLKQKGVDHEGKAIYQCVIYPVRPDQCRTFPHGWDEEIETDETFYNMIENCDALETLKVERGWEENDK</sequence>
<dbReference type="PROSITE" id="PS50943">
    <property type="entry name" value="HTH_CROC1"/>
    <property type="match status" value="1"/>
</dbReference>
<keyword evidence="4" id="KW-1185">Reference proteome</keyword>
<dbReference type="RefSeq" id="XP_044563042.1">
    <property type="nucleotide sequence ID" value="XM_044706083.1"/>
</dbReference>
<dbReference type="VEuPathDB" id="AmoebaDB:NfTy_056140"/>
<feature type="domain" description="HTH cro/C1-type" evidence="2">
    <location>
        <begin position="106"/>
        <end position="124"/>
    </location>
</feature>
<feature type="compositionally biased region" description="Polar residues" evidence="1">
    <location>
        <begin position="1"/>
        <end position="19"/>
    </location>
</feature>
<dbReference type="PANTHER" id="PTHR35866:SF1">
    <property type="entry name" value="YKGJ FAMILY CYSTEINE CLUSTER PROTEIN"/>
    <property type="match status" value="1"/>
</dbReference>
<gene>
    <name evidence="3" type="ORF">FDP41_002844</name>
</gene>
<dbReference type="EMBL" id="VFQX01000030">
    <property type="protein sequence ID" value="KAF0978329.1"/>
    <property type="molecule type" value="Genomic_DNA"/>
</dbReference>
<reference evidence="3 4" key="1">
    <citation type="journal article" date="2019" name="Sci. Rep.">
        <title>Nanopore sequencing improves the draft genome of the human pathogenic amoeba Naegleria fowleri.</title>
        <authorList>
            <person name="Liechti N."/>
            <person name="Schurch N."/>
            <person name="Bruggmann R."/>
            <person name="Wittwer M."/>
        </authorList>
    </citation>
    <scope>NUCLEOTIDE SEQUENCE [LARGE SCALE GENOMIC DNA]</scope>
    <source>
        <strain evidence="3 4">ATCC 30894</strain>
    </source>
</reference>
<dbReference type="AlphaFoldDB" id="A0A6A5BZC8"/>
<evidence type="ECO:0000256" key="1">
    <source>
        <dbReference type="SAM" id="MobiDB-lite"/>
    </source>
</evidence>
<feature type="compositionally biased region" description="Low complexity" evidence="1">
    <location>
        <begin position="20"/>
        <end position="32"/>
    </location>
</feature>
<dbReference type="VEuPathDB" id="AmoebaDB:FDP41_002844"/>
<dbReference type="Proteomes" id="UP000444721">
    <property type="component" value="Unassembled WGS sequence"/>
</dbReference>
<dbReference type="OrthoDB" id="411785at2759"/>